<keyword evidence="4" id="KW-1185">Reference proteome</keyword>
<name>A0A507QN76_MONPU</name>
<feature type="chain" id="PRO_5021326681" evidence="2">
    <location>
        <begin position="21"/>
        <end position="248"/>
    </location>
</feature>
<dbReference type="EMBL" id="VIFY01000205">
    <property type="protein sequence ID" value="TQB68585.1"/>
    <property type="molecule type" value="Genomic_DNA"/>
</dbReference>
<protein>
    <submittedName>
        <fullName evidence="3">Uncharacterized protein</fullName>
    </submittedName>
</protein>
<evidence type="ECO:0000256" key="1">
    <source>
        <dbReference type="SAM" id="MobiDB-lite"/>
    </source>
</evidence>
<feature type="region of interest" description="Disordered" evidence="1">
    <location>
        <begin position="132"/>
        <end position="163"/>
    </location>
</feature>
<dbReference type="Proteomes" id="UP000319663">
    <property type="component" value="Unassembled WGS sequence"/>
</dbReference>
<proteinExistence type="predicted"/>
<comment type="caution">
    <text evidence="3">The sequence shown here is derived from an EMBL/GenBank/DDBJ whole genome shotgun (WGS) entry which is preliminary data.</text>
</comment>
<keyword evidence="2" id="KW-0732">Signal</keyword>
<sequence>MRFSLAVVGYVLSSLSISHAVPFTHLPGVSHALGRRQSQTFPIIAPPATSSPVAAAETTAIPLVSTPLAAAELIARPLGSAPPAVESVSALPVSFSPAAAIRLISTPLAPPETVAASPPSSAPAPVITAAERVASTPPAAERVASTPPATERVASTPPATTSETAAAEITRTVTITESAAPATVTVTHSFFPNITSCPLNVSTVTSGPAEHFVLPKRRMKWAATDDSPGGDFLGKRRNVKVAIPARAG</sequence>
<evidence type="ECO:0000256" key="2">
    <source>
        <dbReference type="SAM" id="SignalP"/>
    </source>
</evidence>
<feature type="signal peptide" evidence="2">
    <location>
        <begin position="1"/>
        <end position="20"/>
    </location>
</feature>
<dbReference type="AlphaFoldDB" id="A0A507QN76"/>
<feature type="compositionally biased region" description="Low complexity" evidence="1">
    <location>
        <begin position="154"/>
        <end position="163"/>
    </location>
</feature>
<reference evidence="3 4" key="1">
    <citation type="submission" date="2019-06" db="EMBL/GenBank/DDBJ databases">
        <title>Wine fermentation using esterase from Monascus purpureus.</title>
        <authorList>
            <person name="Geng C."/>
            <person name="Zhang Y."/>
        </authorList>
    </citation>
    <scope>NUCLEOTIDE SEQUENCE [LARGE SCALE GENOMIC DNA]</scope>
    <source>
        <strain evidence="3">HQ1</strain>
    </source>
</reference>
<evidence type="ECO:0000313" key="3">
    <source>
        <dbReference type="EMBL" id="TQB68585.1"/>
    </source>
</evidence>
<evidence type="ECO:0000313" key="4">
    <source>
        <dbReference type="Proteomes" id="UP000319663"/>
    </source>
</evidence>
<organism evidence="3 4">
    <name type="scientific">Monascus purpureus</name>
    <name type="common">Red mold</name>
    <name type="synonym">Monascus anka</name>
    <dbReference type="NCBI Taxonomy" id="5098"/>
    <lineage>
        <taxon>Eukaryota</taxon>
        <taxon>Fungi</taxon>
        <taxon>Dikarya</taxon>
        <taxon>Ascomycota</taxon>
        <taxon>Pezizomycotina</taxon>
        <taxon>Eurotiomycetes</taxon>
        <taxon>Eurotiomycetidae</taxon>
        <taxon>Eurotiales</taxon>
        <taxon>Aspergillaceae</taxon>
        <taxon>Monascus</taxon>
    </lineage>
</organism>
<gene>
    <name evidence="3" type="ORF">MPDQ_003207</name>
</gene>
<accession>A0A507QN76</accession>